<evidence type="ECO:0000256" key="1">
    <source>
        <dbReference type="ARBA" id="ARBA00023015"/>
    </source>
</evidence>
<dbReference type="InterPro" id="IPR053142">
    <property type="entry name" value="PchR_regulatory_protein"/>
</dbReference>
<keyword evidence="1" id="KW-0805">Transcription regulation</keyword>
<name>A0A221V1Q2_9FLAO</name>
<dbReference type="PANTHER" id="PTHR47893">
    <property type="entry name" value="REGULATORY PROTEIN PCHR"/>
    <property type="match status" value="1"/>
</dbReference>
<dbReference type="InterPro" id="IPR018060">
    <property type="entry name" value="HTH_AraC"/>
</dbReference>
<organism evidence="4 5">
    <name type="scientific">Arenibacter algicola</name>
    <dbReference type="NCBI Taxonomy" id="616991"/>
    <lineage>
        <taxon>Bacteria</taxon>
        <taxon>Pseudomonadati</taxon>
        <taxon>Bacteroidota</taxon>
        <taxon>Flavobacteriia</taxon>
        <taxon>Flavobacteriales</taxon>
        <taxon>Flavobacteriaceae</taxon>
        <taxon>Arenibacter</taxon>
    </lineage>
</organism>
<gene>
    <name evidence="4" type="ORF">AREALGSMS7_04122</name>
</gene>
<evidence type="ECO:0000313" key="5">
    <source>
        <dbReference type="Proteomes" id="UP000204551"/>
    </source>
</evidence>
<dbReference type="SMART" id="SM00342">
    <property type="entry name" value="HTH_ARAC"/>
    <property type="match status" value="1"/>
</dbReference>
<evidence type="ECO:0000259" key="3">
    <source>
        <dbReference type="PROSITE" id="PS01124"/>
    </source>
</evidence>
<dbReference type="InterPro" id="IPR000014">
    <property type="entry name" value="PAS"/>
</dbReference>
<dbReference type="PANTHER" id="PTHR47893:SF1">
    <property type="entry name" value="REGULATORY PROTEIN PCHR"/>
    <property type="match status" value="1"/>
</dbReference>
<dbReference type="EMBL" id="CP022515">
    <property type="protein sequence ID" value="ASO07527.1"/>
    <property type="molecule type" value="Genomic_DNA"/>
</dbReference>
<dbReference type="InterPro" id="IPR009057">
    <property type="entry name" value="Homeodomain-like_sf"/>
</dbReference>
<proteinExistence type="predicted"/>
<dbReference type="Gene3D" id="3.30.450.20">
    <property type="entry name" value="PAS domain"/>
    <property type="match status" value="1"/>
</dbReference>
<reference evidence="4 5" key="1">
    <citation type="submission" date="2017-07" db="EMBL/GenBank/DDBJ databases">
        <title>Genome Sequence of Arenibacter algicola Strain SMS7 Isolated from a culture of the Diatom Skeletonema marinoi.</title>
        <authorList>
            <person name="Topel M."/>
            <person name="Pinder M.I.M."/>
            <person name="Johansson O.N."/>
            <person name="Kourtchenko O."/>
            <person name="Godhe A."/>
            <person name="Clarke A.K."/>
        </authorList>
    </citation>
    <scope>NUCLEOTIDE SEQUENCE [LARGE SCALE GENOMIC DNA]</scope>
    <source>
        <strain evidence="4 5">SMS7</strain>
    </source>
</reference>
<evidence type="ECO:0000313" key="4">
    <source>
        <dbReference type="EMBL" id="ASO07527.1"/>
    </source>
</evidence>
<protein>
    <submittedName>
        <fullName evidence="4">Regulatory protein PchR</fullName>
    </submittedName>
</protein>
<dbReference type="GO" id="GO:0043565">
    <property type="term" value="F:sequence-specific DNA binding"/>
    <property type="evidence" value="ECO:0007669"/>
    <property type="project" value="InterPro"/>
</dbReference>
<dbReference type="Pfam" id="PF12833">
    <property type="entry name" value="HTH_18"/>
    <property type="match status" value="1"/>
</dbReference>
<dbReference type="Pfam" id="PF13426">
    <property type="entry name" value="PAS_9"/>
    <property type="match status" value="1"/>
</dbReference>
<dbReference type="PROSITE" id="PS01124">
    <property type="entry name" value="HTH_ARAC_FAMILY_2"/>
    <property type="match status" value="1"/>
</dbReference>
<accession>A0A221V1Q2</accession>
<dbReference type="Proteomes" id="UP000204551">
    <property type="component" value="Chromosome"/>
</dbReference>
<evidence type="ECO:0000256" key="2">
    <source>
        <dbReference type="ARBA" id="ARBA00023163"/>
    </source>
</evidence>
<dbReference type="Gene3D" id="1.10.10.60">
    <property type="entry name" value="Homeodomain-like"/>
    <property type="match status" value="1"/>
</dbReference>
<sequence length="323" mass="37263">MSPLKTKDRMQEIQHMLLEMAGGNFFYRLETSDRNDNVEALAIVLNMLAEEIQESFYHQGYVSSKGTTEHLVQMCFLLDGNGMVQMANQKACTILSKLYGNIVQKPFSDLLTEASQMDWDQKWKTLGKKSFYDMAIPLSFLTNENLVVPNRCHITSIKSEEDRSHNVLITVVHTVTGRTYAKERNQTAINTDPNSTISKKKGTRPKVKLSYEDIRKIREGRDMILNNLQMDHPNLKDLAHQLGTNEFKLKYGFKELYGTTVFKYLVQERLRKAKTLVQYTELNFKSIAKMVGFKSVPHFSRTFSEQYGYSPKIFRKKADLGEI</sequence>
<dbReference type="GO" id="GO:0003700">
    <property type="term" value="F:DNA-binding transcription factor activity"/>
    <property type="evidence" value="ECO:0007669"/>
    <property type="project" value="InterPro"/>
</dbReference>
<keyword evidence="2" id="KW-0804">Transcription</keyword>
<dbReference type="eggNOG" id="COG2207">
    <property type="taxonomic scope" value="Bacteria"/>
</dbReference>
<dbReference type="SUPFAM" id="SSF46689">
    <property type="entry name" value="Homeodomain-like"/>
    <property type="match status" value="1"/>
</dbReference>
<dbReference type="InterPro" id="IPR035965">
    <property type="entry name" value="PAS-like_dom_sf"/>
</dbReference>
<dbReference type="KEGG" id="aalg:AREALGSMS7_04122"/>
<feature type="domain" description="HTH araC/xylS-type" evidence="3">
    <location>
        <begin position="218"/>
        <end position="317"/>
    </location>
</feature>
<dbReference type="SUPFAM" id="SSF55785">
    <property type="entry name" value="PYP-like sensor domain (PAS domain)"/>
    <property type="match status" value="1"/>
</dbReference>
<dbReference type="STRING" id="616991.GCA_000733925_00678"/>
<dbReference type="AlphaFoldDB" id="A0A221V1Q2"/>
<dbReference type="CDD" id="cd00130">
    <property type="entry name" value="PAS"/>
    <property type="match status" value="1"/>
</dbReference>